<gene>
    <name evidence="3" type="ORF">FHX47_001162</name>
</gene>
<keyword evidence="4" id="KW-1185">Reference proteome</keyword>
<evidence type="ECO:0000313" key="4">
    <source>
        <dbReference type="Proteomes" id="UP000547528"/>
    </source>
</evidence>
<comment type="caution">
    <text evidence="3">The sequence shown here is derived from an EMBL/GenBank/DDBJ whole genome shotgun (WGS) entry which is preliminary data.</text>
</comment>
<reference evidence="3 4" key="1">
    <citation type="submission" date="2020-08" db="EMBL/GenBank/DDBJ databases">
        <title>Sequencing the genomes of 1000 actinobacteria strains.</title>
        <authorList>
            <person name="Klenk H.-P."/>
        </authorList>
    </citation>
    <scope>NUCLEOTIDE SEQUENCE [LARGE SCALE GENOMIC DNA]</scope>
    <source>
        <strain evidence="3 4">DSM 28238</strain>
    </source>
</reference>
<dbReference type="InterPro" id="IPR013096">
    <property type="entry name" value="Cupin_2"/>
</dbReference>
<sequence>MTESPGPRKNDHQNIDDDGSQVTTIRLPQHAPAADPNRSSPVAQRMVRADGGNIIAFTFAAGQSMPEHQAAHPIIVQCLSGYLDFTVEGRTVPMEPGVVLHLTARVPHDVVCPVNVTEDSVLMLTMLTGETVGEER</sequence>
<proteinExistence type="predicted"/>
<protein>
    <submittedName>
        <fullName evidence="3">Quercetin dioxygenase-like cupin family protein</fullName>
    </submittedName>
</protein>
<organism evidence="3 4">
    <name type="scientific">Garicola koreensis</name>
    <dbReference type="NCBI Taxonomy" id="1262554"/>
    <lineage>
        <taxon>Bacteria</taxon>
        <taxon>Bacillati</taxon>
        <taxon>Actinomycetota</taxon>
        <taxon>Actinomycetes</taxon>
        <taxon>Micrococcales</taxon>
        <taxon>Micrococcaceae</taxon>
        <taxon>Garicola</taxon>
    </lineage>
</organism>
<keyword evidence="3" id="KW-0560">Oxidoreductase</keyword>
<dbReference type="RefSeq" id="WP_183357964.1">
    <property type="nucleotide sequence ID" value="NZ_BAABKR010000001.1"/>
</dbReference>
<evidence type="ECO:0000259" key="2">
    <source>
        <dbReference type="Pfam" id="PF07883"/>
    </source>
</evidence>
<accession>A0A7W5TU25</accession>
<feature type="compositionally biased region" description="Basic and acidic residues" evidence="1">
    <location>
        <begin position="1"/>
        <end position="15"/>
    </location>
</feature>
<dbReference type="CDD" id="cd02230">
    <property type="entry name" value="cupin_HP0902-like"/>
    <property type="match status" value="1"/>
</dbReference>
<dbReference type="Proteomes" id="UP000547528">
    <property type="component" value="Unassembled WGS sequence"/>
</dbReference>
<feature type="region of interest" description="Disordered" evidence="1">
    <location>
        <begin position="1"/>
        <end position="41"/>
    </location>
</feature>
<feature type="domain" description="Cupin type-2" evidence="2">
    <location>
        <begin position="57"/>
        <end position="113"/>
    </location>
</feature>
<dbReference type="InterPro" id="IPR011051">
    <property type="entry name" value="RmlC_Cupin_sf"/>
</dbReference>
<name>A0A7W5TU25_9MICC</name>
<keyword evidence="3" id="KW-0223">Dioxygenase</keyword>
<dbReference type="EMBL" id="JACIBT010000002">
    <property type="protein sequence ID" value="MBB3667543.1"/>
    <property type="molecule type" value="Genomic_DNA"/>
</dbReference>
<evidence type="ECO:0000313" key="3">
    <source>
        <dbReference type="EMBL" id="MBB3667543.1"/>
    </source>
</evidence>
<dbReference type="Gene3D" id="2.60.120.10">
    <property type="entry name" value="Jelly Rolls"/>
    <property type="match status" value="1"/>
</dbReference>
<dbReference type="SUPFAM" id="SSF51182">
    <property type="entry name" value="RmlC-like cupins"/>
    <property type="match status" value="1"/>
</dbReference>
<dbReference type="GO" id="GO:0051213">
    <property type="term" value="F:dioxygenase activity"/>
    <property type="evidence" value="ECO:0007669"/>
    <property type="project" value="UniProtKB-KW"/>
</dbReference>
<evidence type="ECO:0000256" key="1">
    <source>
        <dbReference type="SAM" id="MobiDB-lite"/>
    </source>
</evidence>
<dbReference type="InterPro" id="IPR014710">
    <property type="entry name" value="RmlC-like_jellyroll"/>
</dbReference>
<dbReference type="AlphaFoldDB" id="A0A7W5TU25"/>
<dbReference type="Pfam" id="PF07883">
    <property type="entry name" value="Cupin_2"/>
    <property type="match status" value="1"/>
</dbReference>